<dbReference type="GO" id="GO:0046854">
    <property type="term" value="P:phosphatidylinositol phosphate biosynthetic process"/>
    <property type="evidence" value="ECO:0007669"/>
    <property type="project" value="InterPro"/>
</dbReference>
<keyword evidence="5 8" id="KW-0378">Hydrolase</keyword>
<feature type="binding site" evidence="7">
    <location>
        <position position="121"/>
    </location>
    <ligand>
        <name>Mg(2+)</name>
        <dbReference type="ChEBI" id="CHEBI:18420"/>
        <label>1</label>
        <note>catalytic</note>
    </ligand>
</feature>
<feature type="binding site" evidence="7">
    <location>
        <position position="118"/>
    </location>
    <ligand>
        <name>Mg(2+)</name>
        <dbReference type="ChEBI" id="CHEBI:18420"/>
        <label>1</label>
        <note>catalytic</note>
    </ligand>
</feature>
<reference evidence="9 10" key="1">
    <citation type="journal article" date="2007" name="Nature">
        <title>Evolution of genes and genomes on the Drosophila phylogeny.</title>
        <authorList>
            <consortium name="Drosophila 12 Genomes Consortium"/>
            <person name="Clark A.G."/>
            <person name="Eisen M.B."/>
            <person name="Smith D.R."/>
            <person name="Bergman C.M."/>
            <person name="Oliver B."/>
            <person name="Markow T.A."/>
            <person name="Kaufman T.C."/>
            <person name="Kellis M."/>
            <person name="Gelbart W."/>
            <person name="Iyer V.N."/>
            <person name="Pollard D.A."/>
            <person name="Sackton T.B."/>
            <person name="Larracuente A.M."/>
            <person name="Singh N.D."/>
            <person name="Abad J.P."/>
            <person name="Abt D.N."/>
            <person name="Adryan B."/>
            <person name="Aguade M."/>
            <person name="Akashi H."/>
            <person name="Anderson W.W."/>
            <person name="Aquadro C.F."/>
            <person name="Ardell D.H."/>
            <person name="Arguello R."/>
            <person name="Artieri C.G."/>
            <person name="Barbash D.A."/>
            <person name="Barker D."/>
            <person name="Barsanti P."/>
            <person name="Batterham P."/>
            <person name="Batzoglou S."/>
            <person name="Begun D."/>
            <person name="Bhutkar A."/>
            <person name="Blanco E."/>
            <person name="Bosak S.A."/>
            <person name="Bradley R.K."/>
            <person name="Brand A.D."/>
            <person name="Brent M.R."/>
            <person name="Brooks A.N."/>
            <person name="Brown R.H."/>
            <person name="Butlin R.K."/>
            <person name="Caggese C."/>
            <person name="Calvi B.R."/>
            <person name="Bernardo de Carvalho A."/>
            <person name="Caspi A."/>
            <person name="Castrezana S."/>
            <person name="Celniker S.E."/>
            <person name="Chang J.L."/>
            <person name="Chapple C."/>
            <person name="Chatterji S."/>
            <person name="Chinwalla A."/>
            <person name="Civetta A."/>
            <person name="Clifton S.W."/>
            <person name="Comeron J.M."/>
            <person name="Costello J.C."/>
            <person name="Coyne J.A."/>
            <person name="Daub J."/>
            <person name="David R.G."/>
            <person name="Delcher A.L."/>
            <person name="Delehaunty K."/>
            <person name="Do C.B."/>
            <person name="Ebling H."/>
            <person name="Edwards K."/>
            <person name="Eickbush T."/>
            <person name="Evans J.D."/>
            <person name="Filipski A."/>
            <person name="Findeiss S."/>
            <person name="Freyhult E."/>
            <person name="Fulton L."/>
            <person name="Fulton R."/>
            <person name="Garcia A.C."/>
            <person name="Gardiner A."/>
            <person name="Garfield D.A."/>
            <person name="Garvin B.E."/>
            <person name="Gibson G."/>
            <person name="Gilbert D."/>
            <person name="Gnerre S."/>
            <person name="Godfrey J."/>
            <person name="Good R."/>
            <person name="Gotea V."/>
            <person name="Gravely B."/>
            <person name="Greenberg A.J."/>
            <person name="Griffiths-Jones S."/>
            <person name="Gross S."/>
            <person name="Guigo R."/>
            <person name="Gustafson E.A."/>
            <person name="Haerty W."/>
            <person name="Hahn M.W."/>
            <person name="Halligan D.L."/>
            <person name="Halpern A.L."/>
            <person name="Halter G.M."/>
            <person name="Han M.V."/>
            <person name="Heger A."/>
            <person name="Hillier L."/>
            <person name="Hinrichs A.S."/>
            <person name="Holmes I."/>
            <person name="Hoskins R.A."/>
            <person name="Hubisz M.J."/>
            <person name="Hultmark D."/>
            <person name="Huntley M.A."/>
            <person name="Jaffe D.B."/>
            <person name="Jagadeeshan S."/>
            <person name="Jeck W.R."/>
            <person name="Johnson J."/>
            <person name="Jones C.D."/>
            <person name="Jordan W.C."/>
            <person name="Karpen G.H."/>
            <person name="Kataoka E."/>
            <person name="Keightley P.D."/>
            <person name="Kheradpour P."/>
            <person name="Kirkness E.F."/>
            <person name="Koerich L.B."/>
            <person name="Kristiansen K."/>
            <person name="Kudrna D."/>
            <person name="Kulathinal R.J."/>
            <person name="Kumar S."/>
            <person name="Kwok R."/>
            <person name="Lander E."/>
            <person name="Langley C.H."/>
            <person name="Lapoint R."/>
            <person name="Lazzaro B.P."/>
            <person name="Lee S.J."/>
            <person name="Levesque L."/>
            <person name="Li R."/>
            <person name="Lin C.F."/>
            <person name="Lin M.F."/>
            <person name="Lindblad-Toh K."/>
            <person name="Llopart A."/>
            <person name="Long M."/>
            <person name="Low L."/>
            <person name="Lozovsky E."/>
            <person name="Lu J."/>
            <person name="Luo M."/>
            <person name="Machado C.A."/>
            <person name="Makalowski W."/>
            <person name="Marzo M."/>
            <person name="Matsuda M."/>
            <person name="Matzkin L."/>
            <person name="McAllister B."/>
            <person name="McBride C.S."/>
            <person name="McKernan B."/>
            <person name="McKernan K."/>
            <person name="Mendez-Lago M."/>
            <person name="Minx P."/>
            <person name="Mollenhauer M.U."/>
            <person name="Montooth K."/>
            <person name="Mount S.M."/>
            <person name="Mu X."/>
            <person name="Myers E."/>
            <person name="Negre B."/>
            <person name="Newfeld S."/>
            <person name="Nielsen R."/>
            <person name="Noor M.A."/>
            <person name="O'Grady P."/>
            <person name="Pachter L."/>
            <person name="Papaceit M."/>
            <person name="Parisi M.J."/>
            <person name="Parisi M."/>
            <person name="Parts L."/>
            <person name="Pedersen J.S."/>
            <person name="Pesole G."/>
            <person name="Phillippy A.M."/>
            <person name="Ponting C.P."/>
            <person name="Pop M."/>
            <person name="Porcelli D."/>
            <person name="Powell J.R."/>
            <person name="Prohaska S."/>
            <person name="Pruitt K."/>
            <person name="Puig M."/>
            <person name="Quesneville H."/>
            <person name="Ram K.R."/>
            <person name="Rand D."/>
            <person name="Rasmussen M.D."/>
            <person name="Reed L.K."/>
            <person name="Reenan R."/>
            <person name="Reily A."/>
            <person name="Remington K.A."/>
            <person name="Rieger T.T."/>
            <person name="Ritchie M.G."/>
            <person name="Robin C."/>
            <person name="Rogers Y.H."/>
            <person name="Rohde C."/>
            <person name="Rozas J."/>
            <person name="Rubenfield M.J."/>
            <person name="Ruiz A."/>
            <person name="Russo S."/>
            <person name="Salzberg S.L."/>
            <person name="Sanchez-Gracia A."/>
            <person name="Saranga D.J."/>
            <person name="Sato H."/>
            <person name="Schaeffer S.W."/>
            <person name="Schatz M.C."/>
            <person name="Schlenke T."/>
            <person name="Schwartz R."/>
            <person name="Segarra C."/>
            <person name="Singh R.S."/>
            <person name="Sirot L."/>
            <person name="Sirota M."/>
            <person name="Sisneros N.B."/>
            <person name="Smith C.D."/>
            <person name="Smith T.F."/>
            <person name="Spieth J."/>
            <person name="Stage D.E."/>
            <person name="Stark A."/>
            <person name="Stephan W."/>
            <person name="Strausberg R.L."/>
            <person name="Strempel S."/>
            <person name="Sturgill D."/>
            <person name="Sutton G."/>
            <person name="Sutton G.G."/>
            <person name="Tao W."/>
            <person name="Teichmann S."/>
            <person name="Tobari Y.N."/>
            <person name="Tomimura Y."/>
            <person name="Tsolas J.M."/>
            <person name="Valente V.L."/>
            <person name="Venter E."/>
            <person name="Venter J.C."/>
            <person name="Vicario S."/>
            <person name="Vieira F.G."/>
            <person name="Vilella A.J."/>
            <person name="Villasante A."/>
            <person name="Walenz B."/>
            <person name="Wang J."/>
            <person name="Wasserman M."/>
            <person name="Watts T."/>
            <person name="Wilson D."/>
            <person name="Wilson R.K."/>
            <person name="Wing R.A."/>
            <person name="Wolfner M.F."/>
            <person name="Wong A."/>
            <person name="Wong G.K."/>
            <person name="Wu C.I."/>
            <person name="Wu G."/>
            <person name="Yamamoto D."/>
            <person name="Yang H.P."/>
            <person name="Yang S.P."/>
            <person name="Yorke J.A."/>
            <person name="Yoshida K."/>
            <person name="Zdobnov E."/>
            <person name="Zhang P."/>
            <person name="Zhang Y."/>
            <person name="Zimin A.V."/>
            <person name="Baldwin J."/>
            <person name="Abdouelleil A."/>
            <person name="Abdulkadir J."/>
            <person name="Abebe A."/>
            <person name="Abera B."/>
            <person name="Abreu J."/>
            <person name="Acer S.C."/>
            <person name="Aftuck L."/>
            <person name="Alexander A."/>
            <person name="An P."/>
            <person name="Anderson E."/>
            <person name="Anderson S."/>
            <person name="Arachi H."/>
            <person name="Azer M."/>
            <person name="Bachantsang P."/>
            <person name="Barry A."/>
            <person name="Bayul T."/>
            <person name="Berlin A."/>
            <person name="Bessette D."/>
            <person name="Bloom T."/>
            <person name="Blye J."/>
            <person name="Boguslavskiy L."/>
            <person name="Bonnet C."/>
            <person name="Boukhgalter B."/>
            <person name="Bourzgui I."/>
            <person name="Brown A."/>
            <person name="Cahill P."/>
            <person name="Channer S."/>
            <person name="Cheshatsang Y."/>
            <person name="Chuda L."/>
            <person name="Citroen M."/>
            <person name="Collymore A."/>
            <person name="Cooke P."/>
            <person name="Costello M."/>
            <person name="D'Aco K."/>
            <person name="Daza R."/>
            <person name="De Haan G."/>
            <person name="DeGray S."/>
            <person name="DeMaso C."/>
            <person name="Dhargay N."/>
            <person name="Dooley K."/>
            <person name="Dooley E."/>
            <person name="Doricent M."/>
            <person name="Dorje P."/>
            <person name="Dorjee K."/>
            <person name="Dupes A."/>
            <person name="Elong R."/>
            <person name="Falk J."/>
            <person name="Farina A."/>
            <person name="Faro S."/>
            <person name="Ferguson D."/>
            <person name="Fisher S."/>
            <person name="Foley C.D."/>
            <person name="Franke A."/>
            <person name="Friedrich D."/>
            <person name="Gadbois L."/>
            <person name="Gearin G."/>
            <person name="Gearin C.R."/>
            <person name="Giannoukos G."/>
            <person name="Goode T."/>
            <person name="Graham J."/>
            <person name="Grandbois E."/>
            <person name="Grewal S."/>
            <person name="Gyaltsen K."/>
            <person name="Hafez N."/>
            <person name="Hagos B."/>
            <person name="Hall J."/>
            <person name="Henson C."/>
            <person name="Hollinger A."/>
            <person name="Honan T."/>
            <person name="Huard M.D."/>
            <person name="Hughes L."/>
            <person name="Hurhula B."/>
            <person name="Husby M.E."/>
            <person name="Kamat A."/>
            <person name="Kanga B."/>
            <person name="Kashin S."/>
            <person name="Khazanovich D."/>
            <person name="Kisner P."/>
            <person name="Lance K."/>
            <person name="Lara M."/>
            <person name="Lee W."/>
            <person name="Lennon N."/>
            <person name="Letendre F."/>
            <person name="LeVine R."/>
            <person name="Lipovsky A."/>
            <person name="Liu X."/>
            <person name="Liu J."/>
            <person name="Liu S."/>
            <person name="Lokyitsang T."/>
            <person name="Lokyitsang Y."/>
            <person name="Lubonja R."/>
            <person name="Lui A."/>
            <person name="MacDonald P."/>
            <person name="Magnisalis V."/>
            <person name="Maru K."/>
            <person name="Matthews C."/>
            <person name="McCusker W."/>
            <person name="McDonough S."/>
            <person name="Mehta T."/>
            <person name="Meldrim J."/>
            <person name="Meneus L."/>
            <person name="Mihai O."/>
            <person name="Mihalev A."/>
            <person name="Mihova T."/>
            <person name="Mittelman R."/>
            <person name="Mlenga V."/>
            <person name="Montmayeur A."/>
            <person name="Mulrain L."/>
            <person name="Navidi A."/>
            <person name="Naylor J."/>
            <person name="Negash T."/>
            <person name="Nguyen T."/>
            <person name="Nguyen N."/>
            <person name="Nicol R."/>
            <person name="Norbu C."/>
            <person name="Norbu N."/>
            <person name="Novod N."/>
            <person name="O'Neill B."/>
            <person name="Osman S."/>
            <person name="Markiewicz E."/>
            <person name="Oyono O.L."/>
            <person name="Patti C."/>
            <person name="Phunkhang P."/>
            <person name="Pierre F."/>
            <person name="Priest M."/>
            <person name="Raghuraman S."/>
            <person name="Rege F."/>
            <person name="Reyes R."/>
            <person name="Rise C."/>
            <person name="Rogov P."/>
            <person name="Ross K."/>
            <person name="Ryan E."/>
            <person name="Settipalli S."/>
            <person name="Shea T."/>
            <person name="Sherpa N."/>
            <person name="Shi L."/>
            <person name="Shih D."/>
            <person name="Sparrow T."/>
            <person name="Spaulding J."/>
            <person name="Stalker J."/>
            <person name="Stange-Thomann N."/>
            <person name="Stavropoulos S."/>
            <person name="Stone C."/>
            <person name="Strader C."/>
            <person name="Tesfaye S."/>
            <person name="Thomson T."/>
            <person name="Thoulutsang Y."/>
            <person name="Thoulutsang D."/>
            <person name="Topham K."/>
            <person name="Topping I."/>
            <person name="Tsamla T."/>
            <person name="Vassiliev H."/>
            <person name="Vo A."/>
            <person name="Wangchuk T."/>
            <person name="Wangdi T."/>
            <person name="Weiand M."/>
            <person name="Wilkinson J."/>
            <person name="Wilson A."/>
            <person name="Yadav S."/>
            <person name="Young G."/>
            <person name="Yu Q."/>
            <person name="Zembek L."/>
            <person name="Zhong D."/>
            <person name="Zimmer A."/>
            <person name="Zwirko Z."/>
            <person name="Jaffe D.B."/>
            <person name="Alvarez P."/>
            <person name="Brockman W."/>
            <person name="Butler J."/>
            <person name="Chin C."/>
            <person name="Gnerre S."/>
            <person name="Grabherr M."/>
            <person name="Kleber M."/>
            <person name="Mauceli E."/>
            <person name="MacCallum I."/>
        </authorList>
    </citation>
    <scope>NUCLEOTIDE SEQUENCE [LARGE SCALE GENOMIC DNA]</scope>
    <source>
        <strain evidence="9 10">TSC#14021-0224.01</strain>
    </source>
</reference>
<dbReference type="Proteomes" id="UP000008711">
    <property type="component" value="Unassembled WGS sequence"/>
</dbReference>
<dbReference type="CDD" id="cd01639">
    <property type="entry name" value="IMPase"/>
    <property type="match status" value="1"/>
</dbReference>
<dbReference type="OrthoDB" id="10254945at2759"/>
<proteinExistence type="inferred from homology"/>
<dbReference type="InterPro" id="IPR020550">
    <property type="entry name" value="Inositol_monophosphatase_CS"/>
</dbReference>
<evidence type="ECO:0000256" key="3">
    <source>
        <dbReference type="ARBA" id="ARBA00009759"/>
    </source>
</evidence>
<evidence type="ECO:0000256" key="6">
    <source>
        <dbReference type="ARBA" id="ARBA00022842"/>
    </source>
</evidence>
<organism evidence="9 10">
    <name type="scientific">Drosophila erecta</name>
    <name type="common">Fruit fly</name>
    <dbReference type="NCBI Taxonomy" id="7220"/>
    <lineage>
        <taxon>Eukaryota</taxon>
        <taxon>Metazoa</taxon>
        <taxon>Ecdysozoa</taxon>
        <taxon>Arthropoda</taxon>
        <taxon>Hexapoda</taxon>
        <taxon>Insecta</taxon>
        <taxon>Pterygota</taxon>
        <taxon>Neoptera</taxon>
        <taxon>Endopterygota</taxon>
        <taxon>Diptera</taxon>
        <taxon>Brachycera</taxon>
        <taxon>Muscomorpha</taxon>
        <taxon>Ephydroidea</taxon>
        <taxon>Drosophilidae</taxon>
        <taxon>Drosophila</taxon>
        <taxon>Sophophora</taxon>
    </lineage>
</organism>
<comment type="pathway">
    <text evidence="2 8">Polyol metabolism; myo-inositol biosynthesis; myo-inositol from D-glucose 6-phosphate: step 2/2.</text>
</comment>
<dbReference type="PANTHER" id="PTHR20854">
    <property type="entry name" value="INOSITOL MONOPHOSPHATASE"/>
    <property type="match status" value="1"/>
</dbReference>
<dbReference type="Pfam" id="PF00459">
    <property type="entry name" value="Inositol_P"/>
    <property type="match status" value="1"/>
</dbReference>
<dbReference type="InterPro" id="IPR033942">
    <property type="entry name" value="IMPase"/>
</dbReference>
<dbReference type="GO" id="GO:0006021">
    <property type="term" value="P:inositol biosynthetic process"/>
    <property type="evidence" value="ECO:0007669"/>
    <property type="project" value="UniProtKB-UniPathway"/>
</dbReference>
<dbReference type="InterPro" id="IPR000760">
    <property type="entry name" value="Inositol_monophosphatase-like"/>
</dbReference>
<dbReference type="PANTHER" id="PTHR20854:SF25">
    <property type="entry name" value="INOSITOL-1-MONOPHOSPHATASE"/>
    <property type="match status" value="1"/>
</dbReference>
<evidence type="ECO:0000313" key="9">
    <source>
        <dbReference type="EMBL" id="EDV52180.2"/>
    </source>
</evidence>
<evidence type="ECO:0000256" key="2">
    <source>
        <dbReference type="ARBA" id="ARBA00005152"/>
    </source>
</evidence>
<keyword evidence="10" id="KW-1185">Reference proteome</keyword>
<evidence type="ECO:0000256" key="4">
    <source>
        <dbReference type="ARBA" id="ARBA00022723"/>
    </source>
</evidence>
<name>B3NDP7_DROER</name>
<evidence type="ECO:0000256" key="8">
    <source>
        <dbReference type="RuleBase" id="RU364068"/>
    </source>
</evidence>
<dbReference type="Gene3D" id="3.30.540.10">
    <property type="entry name" value="Fructose-1,6-Bisphosphatase, subunit A, domain 1"/>
    <property type="match status" value="1"/>
</dbReference>
<evidence type="ECO:0000256" key="5">
    <source>
        <dbReference type="ARBA" id="ARBA00022801"/>
    </source>
</evidence>
<dbReference type="GO" id="GO:0046872">
    <property type="term" value="F:metal ion binding"/>
    <property type="evidence" value="ECO:0007669"/>
    <property type="project" value="UniProtKB-KW"/>
</dbReference>
<comment type="catalytic activity">
    <reaction evidence="8">
        <text>a myo-inositol phosphate + H2O = myo-inositol + phosphate</text>
        <dbReference type="Rhea" id="RHEA:24056"/>
        <dbReference type="ChEBI" id="CHEBI:15377"/>
        <dbReference type="ChEBI" id="CHEBI:17268"/>
        <dbReference type="ChEBI" id="CHEBI:43474"/>
        <dbReference type="ChEBI" id="CHEBI:84139"/>
        <dbReference type="EC" id="3.1.3.25"/>
    </reaction>
</comment>
<feature type="binding site" evidence="7">
    <location>
        <position position="97"/>
    </location>
    <ligand>
        <name>Mg(2+)</name>
        <dbReference type="ChEBI" id="CHEBI:18420"/>
        <label>1</label>
        <note>catalytic</note>
    </ligand>
</feature>
<dbReference type="InterPro" id="IPR020552">
    <property type="entry name" value="Inositol_monoPase_Li-sen"/>
</dbReference>
<dbReference type="eggNOG" id="KOG2951">
    <property type="taxonomic scope" value="Eukaryota"/>
</dbReference>
<keyword evidence="4 7" id="KW-0479">Metal-binding</keyword>
<dbReference type="GO" id="GO:0007165">
    <property type="term" value="P:signal transduction"/>
    <property type="evidence" value="ECO:0007669"/>
    <property type="project" value="TreeGrafter"/>
</dbReference>
<dbReference type="EC" id="3.1.3.25" evidence="8"/>
<gene>
    <name evidence="9" type="primary">Dere\GG15938</name>
    <name evidence="9" type="synonym">dere_GLEANR_15967</name>
    <name evidence="9" type="synonym">GG15938</name>
    <name evidence="9" type="ORF">Dere_GG15938</name>
</gene>
<sequence>MPQLTCVYIVLLLSRKSTEIAMSSSVSESKLKEYYDVALKLVLKCGPLMQEGYQKAKTDYKVKADFYDLVTVYDKQIEDILTEGLVAAFPESLIIGEEESAASQRQAELTDAPTWIIDPIDGTTNFIHRIPHCCISVGLAINKELVVGIIYNPPANELFSAYKGHGAYLNGEPIHTSKVTTIKQAVIAYEISLIHAAGVRDKNVKRLYKMASNATGTRCFGSAALTLCYVATGQCDAYHVEDLKPWDIAAGAIILTEAGGTVCHTSGSKFDVMKPDCVCASTPELAKNVMSLIEEASQITEYTFK</sequence>
<accession>B3NDP7</accession>
<dbReference type="AlphaFoldDB" id="B3NDP7"/>
<dbReference type="InterPro" id="IPR020583">
    <property type="entry name" value="Inositol_monoP_metal-BS"/>
</dbReference>
<dbReference type="FunFam" id="3.40.190.80:FF:000002">
    <property type="entry name" value="Inositol-1-monophosphatase"/>
    <property type="match status" value="1"/>
</dbReference>
<reference evidence="9 10" key="2">
    <citation type="journal article" date="2008" name="Bioinformatics">
        <title>Assembly reconciliation.</title>
        <authorList>
            <person name="Zimin A.V."/>
            <person name="Smith D.R."/>
            <person name="Sutton G."/>
            <person name="Yorke J.A."/>
        </authorList>
    </citation>
    <scope>NUCLEOTIDE SEQUENCE [LARGE SCALE GENOMIC DNA]</scope>
    <source>
        <strain evidence="9 10">TSC#14021-0224.01</strain>
    </source>
</reference>
<evidence type="ECO:0000256" key="7">
    <source>
        <dbReference type="PIRSR" id="PIRSR600760-2"/>
    </source>
</evidence>
<dbReference type="UniPathway" id="UPA00823">
    <property type="reaction ID" value="UER00788"/>
</dbReference>
<dbReference type="HOGENOM" id="CLU_044118_1_0_1"/>
<feature type="binding site" evidence="7">
    <location>
        <position position="120"/>
    </location>
    <ligand>
        <name>Mg(2+)</name>
        <dbReference type="ChEBI" id="CHEBI:18420"/>
        <label>1</label>
        <note>catalytic</note>
    </ligand>
</feature>
<dbReference type="PRINTS" id="PR00378">
    <property type="entry name" value="LIIMPHPHTASE"/>
</dbReference>
<keyword evidence="6 7" id="KW-0460">Magnesium</keyword>
<dbReference type="SUPFAM" id="SSF56655">
    <property type="entry name" value="Carbohydrate phosphatase"/>
    <property type="match status" value="1"/>
</dbReference>
<protein>
    <recommendedName>
        <fullName evidence="8">Inositol-1-monophosphatase</fullName>
        <ecNumber evidence="8">3.1.3.25</ecNumber>
    </recommendedName>
</protein>
<evidence type="ECO:0000256" key="1">
    <source>
        <dbReference type="ARBA" id="ARBA00001946"/>
    </source>
</evidence>
<dbReference type="EMBL" id="CH954178">
    <property type="protein sequence ID" value="EDV52180.2"/>
    <property type="molecule type" value="Genomic_DNA"/>
</dbReference>
<dbReference type="PROSITE" id="PS00630">
    <property type="entry name" value="IMP_2"/>
    <property type="match status" value="1"/>
</dbReference>
<comment type="similarity">
    <text evidence="3 8">Belongs to the inositol monophosphatase superfamily.</text>
</comment>
<comment type="cofactor">
    <cofactor evidence="1 7 8">
        <name>Mg(2+)</name>
        <dbReference type="ChEBI" id="CHEBI:18420"/>
    </cofactor>
</comment>
<dbReference type="PROSITE" id="PS00629">
    <property type="entry name" value="IMP_1"/>
    <property type="match status" value="1"/>
</dbReference>
<dbReference type="PRINTS" id="PR00377">
    <property type="entry name" value="IMPHPHTASES"/>
</dbReference>
<dbReference type="KEGG" id="der:6544410"/>
<dbReference type="FunFam" id="3.30.540.10:FF:000004">
    <property type="entry name" value="Inositol-1-monophosphatase"/>
    <property type="match status" value="1"/>
</dbReference>
<dbReference type="Gene3D" id="3.40.190.80">
    <property type="match status" value="1"/>
</dbReference>
<dbReference type="GO" id="GO:0008934">
    <property type="term" value="F:inositol monophosphate 1-phosphatase activity"/>
    <property type="evidence" value="ECO:0007669"/>
    <property type="project" value="InterPro"/>
</dbReference>
<feature type="binding site" evidence="7">
    <location>
        <position position="247"/>
    </location>
    <ligand>
        <name>Mg(2+)</name>
        <dbReference type="ChEBI" id="CHEBI:18420"/>
        <label>1</label>
        <note>catalytic</note>
    </ligand>
</feature>
<evidence type="ECO:0000313" key="10">
    <source>
        <dbReference type="Proteomes" id="UP000008711"/>
    </source>
</evidence>